<dbReference type="InterPro" id="IPR046485">
    <property type="entry name" value="DUF6578"/>
</dbReference>
<organism evidence="1 2">
    <name type="scientific">Curtobacterium citreum</name>
    <dbReference type="NCBI Taxonomy" id="2036"/>
    <lineage>
        <taxon>Bacteria</taxon>
        <taxon>Bacillati</taxon>
        <taxon>Actinomycetota</taxon>
        <taxon>Actinomycetes</taxon>
        <taxon>Micrococcales</taxon>
        <taxon>Microbacteriaceae</taxon>
        <taxon>Curtobacterium</taxon>
    </lineage>
</organism>
<name>A0ABU8YF81_9MICO</name>
<dbReference type="EMBL" id="JBBLYY010000078">
    <property type="protein sequence ID" value="MEK0173197.1"/>
    <property type="molecule type" value="Genomic_DNA"/>
</dbReference>
<gene>
    <name evidence="1" type="ORF">WMN62_17110</name>
</gene>
<accession>A0ABU8YF81</accession>
<protein>
    <submittedName>
        <fullName evidence="1">DUF6578 domain-containing protein</fullName>
    </submittedName>
</protein>
<evidence type="ECO:0000313" key="1">
    <source>
        <dbReference type="EMBL" id="MEK0173197.1"/>
    </source>
</evidence>
<dbReference type="RefSeq" id="WP_340196228.1">
    <property type="nucleotide sequence ID" value="NZ_JBBKAP010000021.1"/>
</dbReference>
<dbReference type="Pfam" id="PF20218">
    <property type="entry name" value="DUF6578"/>
    <property type="match status" value="1"/>
</dbReference>
<reference evidence="1 2" key="1">
    <citation type="submission" date="2024-03" db="EMBL/GenBank/DDBJ databases">
        <title>Whole genomes of four grape xylem sap localized bacterial endophytes.</title>
        <authorList>
            <person name="Kumar G."/>
            <person name="Savka M.A."/>
        </authorList>
    </citation>
    <scope>NUCLEOTIDE SEQUENCE [LARGE SCALE GENOMIC DNA]</scope>
    <source>
        <strain evidence="1 2">RIT_GXS8</strain>
    </source>
</reference>
<sequence length="140" mass="15440">MPPEQRPPESIVPPLEDGERDVWLIEWQVAEDAFDVAVGEHVRWDVVDADRSRLGHLGGRRLVTKERNTYSEELGAGPERPIVGVVTRIDQVSVRYGPSANGSGQEPIPGSAMQHAARALAPRIPHEGTIVGWVVRIRVD</sequence>
<dbReference type="Proteomes" id="UP001370299">
    <property type="component" value="Unassembled WGS sequence"/>
</dbReference>
<proteinExistence type="predicted"/>
<keyword evidence="2" id="KW-1185">Reference proteome</keyword>
<evidence type="ECO:0000313" key="2">
    <source>
        <dbReference type="Proteomes" id="UP001370299"/>
    </source>
</evidence>
<comment type="caution">
    <text evidence="1">The sequence shown here is derived from an EMBL/GenBank/DDBJ whole genome shotgun (WGS) entry which is preliminary data.</text>
</comment>